<accession>A0A5B7EE73</accession>
<evidence type="ECO:0000313" key="2">
    <source>
        <dbReference type="Proteomes" id="UP000324222"/>
    </source>
</evidence>
<name>A0A5B7EE73_PORTR</name>
<sequence length="72" mass="8215">MQQQHVAATQLQLKTEIYSGVFEESGIVVIPSGNKCLSWCSLTSHAKPWQARKETYKCHAILTKTVLYYGQW</sequence>
<reference evidence="1 2" key="1">
    <citation type="submission" date="2019-05" db="EMBL/GenBank/DDBJ databases">
        <title>Another draft genome of Portunus trituberculatus and its Hox gene families provides insights of decapod evolution.</title>
        <authorList>
            <person name="Jeong J.-H."/>
            <person name="Song I."/>
            <person name="Kim S."/>
            <person name="Choi T."/>
            <person name="Kim D."/>
            <person name="Ryu S."/>
            <person name="Kim W."/>
        </authorList>
    </citation>
    <scope>NUCLEOTIDE SEQUENCE [LARGE SCALE GENOMIC DNA]</scope>
    <source>
        <tissue evidence="1">Muscle</tissue>
    </source>
</reference>
<keyword evidence="2" id="KW-1185">Reference proteome</keyword>
<protein>
    <submittedName>
        <fullName evidence="1">Uncharacterized protein</fullName>
    </submittedName>
</protein>
<proteinExistence type="predicted"/>
<gene>
    <name evidence="1" type="ORF">E2C01_024589</name>
</gene>
<dbReference type="EMBL" id="VSRR010002407">
    <property type="protein sequence ID" value="MPC31303.1"/>
    <property type="molecule type" value="Genomic_DNA"/>
</dbReference>
<comment type="caution">
    <text evidence="1">The sequence shown here is derived from an EMBL/GenBank/DDBJ whole genome shotgun (WGS) entry which is preliminary data.</text>
</comment>
<organism evidence="1 2">
    <name type="scientific">Portunus trituberculatus</name>
    <name type="common">Swimming crab</name>
    <name type="synonym">Neptunus trituberculatus</name>
    <dbReference type="NCBI Taxonomy" id="210409"/>
    <lineage>
        <taxon>Eukaryota</taxon>
        <taxon>Metazoa</taxon>
        <taxon>Ecdysozoa</taxon>
        <taxon>Arthropoda</taxon>
        <taxon>Crustacea</taxon>
        <taxon>Multicrustacea</taxon>
        <taxon>Malacostraca</taxon>
        <taxon>Eumalacostraca</taxon>
        <taxon>Eucarida</taxon>
        <taxon>Decapoda</taxon>
        <taxon>Pleocyemata</taxon>
        <taxon>Brachyura</taxon>
        <taxon>Eubrachyura</taxon>
        <taxon>Portunoidea</taxon>
        <taxon>Portunidae</taxon>
        <taxon>Portuninae</taxon>
        <taxon>Portunus</taxon>
    </lineage>
</organism>
<evidence type="ECO:0000313" key="1">
    <source>
        <dbReference type="EMBL" id="MPC31303.1"/>
    </source>
</evidence>
<dbReference type="AlphaFoldDB" id="A0A5B7EE73"/>
<dbReference type="Proteomes" id="UP000324222">
    <property type="component" value="Unassembled WGS sequence"/>
</dbReference>